<reference evidence="6 7" key="1">
    <citation type="submission" date="2023-12" db="EMBL/GenBank/DDBJ databases">
        <title>Novel species of the genus Arcicella isolated from rivers.</title>
        <authorList>
            <person name="Lu H."/>
        </authorList>
    </citation>
    <scope>NUCLEOTIDE SEQUENCE [LARGE SCALE GENOMIC DNA]</scope>
    <source>
        <strain evidence="6 7">LMG 21963</strain>
    </source>
</reference>
<dbReference type="EMBL" id="JAYFUL010000047">
    <property type="protein sequence ID" value="MEA5260189.1"/>
    <property type="molecule type" value="Genomic_DNA"/>
</dbReference>
<dbReference type="Gene3D" id="3.40.50.1000">
    <property type="entry name" value="HAD superfamily/HAD-like"/>
    <property type="match status" value="1"/>
</dbReference>
<organism evidence="6 7">
    <name type="scientific">Arcicella aquatica</name>
    <dbReference type="NCBI Taxonomy" id="217141"/>
    <lineage>
        <taxon>Bacteria</taxon>
        <taxon>Pseudomonadati</taxon>
        <taxon>Bacteroidota</taxon>
        <taxon>Cytophagia</taxon>
        <taxon>Cytophagales</taxon>
        <taxon>Flectobacillaceae</taxon>
        <taxon>Arcicella</taxon>
    </lineage>
</organism>
<comment type="caution">
    <text evidence="6">The sequence shown here is derived from an EMBL/GenBank/DDBJ whole genome shotgun (WGS) entry which is preliminary data.</text>
</comment>
<dbReference type="NCBIfam" id="TIGR01509">
    <property type="entry name" value="HAD-SF-IA-v3"/>
    <property type="match status" value="1"/>
</dbReference>
<evidence type="ECO:0000256" key="5">
    <source>
        <dbReference type="ARBA" id="ARBA00023277"/>
    </source>
</evidence>
<gene>
    <name evidence="6" type="ORF">VB264_20490</name>
</gene>
<keyword evidence="3" id="KW-0479">Metal-binding</keyword>
<evidence type="ECO:0000313" key="7">
    <source>
        <dbReference type="Proteomes" id="UP001304671"/>
    </source>
</evidence>
<protein>
    <submittedName>
        <fullName evidence="6">HAD family phosphatase</fullName>
    </submittedName>
</protein>
<dbReference type="Proteomes" id="UP001304671">
    <property type="component" value="Unassembled WGS sequence"/>
</dbReference>
<dbReference type="SFLD" id="SFLDG01135">
    <property type="entry name" value="C1.5.6:_HAD__Beta-PGM__Phospha"/>
    <property type="match status" value="1"/>
</dbReference>
<accession>A0ABU5QTP5</accession>
<name>A0ABU5QTP5_9BACT</name>
<dbReference type="RefSeq" id="WP_323252473.1">
    <property type="nucleotide sequence ID" value="NZ_JAYFUL010000047.1"/>
</dbReference>
<dbReference type="Gene3D" id="1.10.150.240">
    <property type="entry name" value="Putative phosphatase, domain 2"/>
    <property type="match status" value="1"/>
</dbReference>
<dbReference type="SFLD" id="SFLDG01129">
    <property type="entry name" value="C1.5:_HAD__Beta-PGM__Phosphata"/>
    <property type="match status" value="1"/>
</dbReference>
<proteinExistence type="inferred from homology"/>
<evidence type="ECO:0000256" key="2">
    <source>
        <dbReference type="ARBA" id="ARBA00006171"/>
    </source>
</evidence>
<keyword evidence="5" id="KW-0119">Carbohydrate metabolism</keyword>
<dbReference type="InterPro" id="IPR051600">
    <property type="entry name" value="Beta-PGM-like"/>
</dbReference>
<dbReference type="InterPro" id="IPR023214">
    <property type="entry name" value="HAD_sf"/>
</dbReference>
<keyword evidence="4" id="KW-0460">Magnesium</keyword>
<comment type="similarity">
    <text evidence="2">Belongs to the HAD-like hydrolase superfamily. CbbY/CbbZ/Gph/YieH family.</text>
</comment>
<dbReference type="InterPro" id="IPR023198">
    <property type="entry name" value="PGP-like_dom2"/>
</dbReference>
<sequence>MQAFIFDMDGTMVDNMMVHHRAWQLKLKELGLDLTLEEVKERCHGKNEEIIERLFPHRFTTEERYQVSFEKEEHYRKVFKDELKLIDGLANFLEEAKAANIPMGIGSAAPAENVDFVLDNLGIRHYFSSVIHSGLVDKGKPDPEVFEKVAKELGILLDKSLVFEDSPTGAKTSENAGCTTIILTTTHDEAEFEQFSNIKLFLKDYQNLTIEQVKNLFNNL</sequence>
<dbReference type="SUPFAM" id="SSF56784">
    <property type="entry name" value="HAD-like"/>
    <property type="match status" value="1"/>
</dbReference>
<dbReference type="PANTHER" id="PTHR46193">
    <property type="entry name" value="6-PHOSPHOGLUCONATE PHOSPHATASE"/>
    <property type="match status" value="1"/>
</dbReference>
<evidence type="ECO:0000256" key="4">
    <source>
        <dbReference type="ARBA" id="ARBA00022842"/>
    </source>
</evidence>
<evidence type="ECO:0000256" key="1">
    <source>
        <dbReference type="ARBA" id="ARBA00001946"/>
    </source>
</evidence>
<evidence type="ECO:0000256" key="3">
    <source>
        <dbReference type="ARBA" id="ARBA00022723"/>
    </source>
</evidence>
<dbReference type="CDD" id="cd07505">
    <property type="entry name" value="HAD_BPGM-like"/>
    <property type="match status" value="1"/>
</dbReference>
<keyword evidence="7" id="KW-1185">Reference proteome</keyword>
<evidence type="ECO:0000313" key="6">
    <source>
        <dbReference type="EMBL" id="MEA5260189.1"/>
    </source>
</evidence>
<dbReference type="Pfam" id="PF00702">
    <property type="entry name" value="Hydrolase"/>
    <property type="match status" value="1"/>
</dbReference>
<dbReference type="InterPro" id="IPR006439">
    <property type="entry name" value="HAD-SF_hydro_IA"/>
</dbReference>
<dbReference type="SFLD" id="SFLDS00003">
    <property type="entry name" value="Haloacid_Dehalogenase"/>
    <property type="match status" value="1"/>
</dbReference>
<comment type="cofactor">
    <cofactor evidence="1">
        <name>Mg(2+)</name>
        <dbReference type="ChEBI" id="CHEBI:18420"/>
    </cofactor>
</comment>
<dbReference type="PANTHER" id="PTHR46193:SF18">
    <property type="entry name" value="HEXITOL PHOSPHATASE B"/>
    <property type="match status" value="1"/>
</dbReference>
<dbReference type="InterPro" id="IPR036412">
    <property type="entry name" value="HAD-like_sf"/>
</dbReference>